<protein>
    <submittedName>
        <fullName evidence="1">Uncharacterized protein</fullName>
    </submittedName>
</protein>
<proteinExistence type="predicted"/>
<evidence type="ECO:0000313" key="1">
    <source>
        <dbReference type="EMBL" id="KKK48237.1"/>
    </source>
</evidence>
<dbReference type="AlphaFoldDB" id="A0A0F8VV71"/>
<reference evidence="1" key="1">
    <citation type="journal article" date="2015" name="Nature">
        <title>Complex archaea that bridge the gap between prokaryotes and eukaryotes.</title>
        <authorList>
            <person name="Spang A."/>
            <person name="Saw J.H."/>
            <person name="Jorgensen S.L."/>
            <person name="Zaremba-Niedzwiedzka K."/>
            <person name="Martijn J."/>
            <person name="Lind A.E."/>
            <person name="van Eijk R."/>
            <person name="Schleper C."/>
            <person name="Guy L."/>
            <person name="Ettema T.J."/>
        </authorList>
    </citation>
    <scope>NUCLEOTIDE SEQUENCE</scope>
</reference>
<accession>A0A0F8VV71</accession>
<name>A0A0F8VV71_9ZZZZ</name>
<organism evidence="1">
    <name type="scientific">marine sediment metagenome</name>
    <dbReference type="NCBI Taxonomy" id="412755"/>
    <lineage>
        <taxon>unclassified sequences</taxon>
        <taxon>metagenomes</taxon>
        <taxon>ecological metagenomes</taxon>
    </lineage>
</organism>
<dbReference type="EMBL" id="LAZR01069169">
    <property type="protein sequence ID" value="KKK48237.1"/>
    <property type="molecule type" value="Genomic_DNA"/>
</dbReference>
<feature type="non-terminal residue" evidence="1">
    <location>
        <position position="1"/>
    </location>
</feature>
<sequence length="73" mass="8437">NQEKEIVERNQGNIKRLMNHIEQELHLSAIIQLKLSDGLNKSLMQQRLIQLQTIKTNLQVELINYNESIGGVN</sequence>
<comment type="caution">
    <text evidence="1">The sequence shown here is derived from an EMBL/GenBank/DDBJ whole genome shotgun (WGS) entry which is preliminary data.</text>
</comment>
<gene>
    <name evidence="1" type="ORF">LCGC14_3147190</name>
</gene>